<gene>
    <name evidence="2" type="ORF">Leucomu_10795</name>
    <name evidence="3" type="ORF">Leucomu_11170</name>
    <name evidence="4" type="ORF">Leucomu_13225</name>
</gene>
<reference evidence="3 5" key="1">
    <citation type="submission" date="2019-01" db="EMBL/GenBank/DDBJ databases">
        <title>Leucobacter muris sp. nov. isolated from the nose of a laboratory mouse.</title>
        <authorList>
            <person name="Benga L."/>
            <person name="Sproeer C."/>
            <person name="Schumann P."/>
            <person name="Verbarg S."/>
            <person name="Bunk B."/>
            <person name="Engelhardt E."/>
            <person name="Benten P.M."/>
            <person name="Sager M."/>
        </authorList>
    </citation>
    <scope>NUCLEOTIDE SEQUENCE [LARGE SCALE GENOMIC DNA]</scope>
    <source>
        <strain evidence="3 5">DSM 101948</strain>
    </source>
</reference>
<accession>A0ABX5QHA1</accession>
<dbReference type="EMBL" id="CP035037">
    <property type="protein sequence ID" value="QAB18401.1"/>
    <property type="molecule type" value="Genomic_DNA"/>
</dbReference>
<dbReference type="RefSeq" id="WP_128387230.1">
    <property type="nucleotide sequence ID" value="NZ_CP035037.1"/>
</dbReference>
<sequence length="107" mass="11656">MTTQTKTDRKNQDRRTIMAALIAVLVARLVAQIPALAAALAWVDGVIAEAGIVSVPALALLQALVIALVILAYQRLAQWLGDRWPAVERIMLGSDARPHYVPRYAVD</sequence>
<proteinExistence type="predicted"/>
<keyword evidence="1" id="KW-0812">Transmembrane</keyword>
<keyword evidence="5" id="KW-1185">Reference proteome</keyword>
<evidence type="ECO:0000313" key="3">
    <source>
        <dbReference type="EMBL" id="QAB18401.1"/>
    </source>
</evidence>
<dbReference type="EMBL" id="CP035037">
    <property type="protein sequence ID" value="QAB18340.1"/>
    <property type="molecule type" value="Genomic_DNA"/>
</dbReference>
<evidence type="ECO:0000313" key="4">
    <source>
        <dbReference type="EMBL" id="QAB18743.1"/>
    </source>
</evidence>
<feature type="transmembrane region" description="Helical" evidence="1">
    <location>
        <begin position="20"/>
        <end position="43"/>
    </location>
</feature>
<evidence type="ECO:0000313" key="5">
    <source>
        <dbReference type="Proteomes" id="UP000285768"/>
    </source>
</evidence>
<name>A0ABX5QHA1_9MICO</name>
<evidence type="ECO:0000256" key="1">
    <source>
        <dbReference type="SAM" id="Phobius"/>
    </source>
</evidence>
<feature type="transmembrane region" description="Helical" evidence="1">
    <location>
        <begin position="55"/>
        <end position="73"/>
    </location>
</feature>
<dbReference type="Proteomes" id="UP000285768">
    <property type="component" value="Chromosome"/>
</dbReference>
<dbReference type="EMBL" id="CP035037">
    <property type="protein sequence ID" value="QAB18743.1"/>
    <property type="molecule type" value="Genomic_DNA"/>
</dbReference>
<organism evidence="3 5">
    <name type="scientific">Leucobacter muris</name>
    <dbReference type="NCBI Taxonomy" id="1935379"/>
    <lineage>
        <taxon>Bacteria</taxon>
        <taxon>Bacillati</taxon>
        <taxon>Actinomycetota</taxon>
        <taxon>Actinomycetes</taxon>
        <taxon>Micrococcales</taxon>
        <taxon>Microbacteriaceae</taxon>
        <taxon>Leucobacter</taxon>
    </lineage>
</organism>
<evidence type="ECO:0000313" key="2">
    <source>
        <dbReference type="EMBL" id="QAB18340.1"/>
    </source>
</evidence>
<keyword evidence="1" id="KW-0472">Membrane</keyword>
<keyword evidence="1" id="KW-1133">Transmembrane helix</keyword>
<protein>
    <submittedName>
        <fullName evidence="3">Uncharacterized protein</fullName>
    </submittedName>
</protein>